<feature type="signal peptide" evidence="1">
    <location>
        <begin position="1"/>
        <end position="21"/>
    </location>
</feature>
<name>A0A921HWJ1_9BACT</name>
<sequence>MKSIVLFLLWTACTLSTYGQGAMPSWVQNPPAKTASYYYRVSQGTGLTEEAATKKAFAMAILESAFAIGIPVDIQKMEQLEGDSLLVEASRYVKIPINKVCQCTRELTTRRGYRVYILCQVANDVHEQPKFKSFNCITNKEEE</sequence>
<protein>
    <recommendedName>
        <fullName evidence="4">Lipoprotein</fullName>
    </recommendedName>
</protein>
<proteinExistence type="predicted"/>
<dbReference type="InterPro" id="IPR010916">
    <property type="entry name" value="TonB_box_CS"/>
</dbReference>
<evidence type="ECO:0008006" key="4">
    <source>
        <dbReference type="Google" id="ProtNLM"/>
    </source>
</evidence>
<feature type="chain" id="PRO_5037392997" description="Lipoprotein" evidence="1">
    <location>
        <begin position="22"/>
        <end position="143"/>
    </location>
</feature>
<dbReference type="RefSeq" id="WP_022020196.1">
    <property type="nucleotide sequence ID" value="NZ_CALUIP010000014.1"/>
</dbReference>
<dbReference type="OrthoDB" id="1092868at2"/>
<comment type="caution">
    <text evidence="2">The sequence shown here is derived from an EMBL/GenBank/DDBJ whole genome shotgun (WGS) entry which is preliminary data.</text>
</comment>
<reference evidence="2" key="2">
    <citation type="submission" date="2021-09" db="EMBL/GenBank/DDBJ databases">
        <authorList>
            <person name="Gilroy R."/>
        </authorList>
    </citation>
    <scope>NUCLEOTIDE SEQUENCE</scope>
    <source>
        <strain evidence="2">CHK55-1828</strain>
    </source>
</reference>
<organism evidence="2 3">
    <name type="scientific">Mediterranea massiliensis</name>
    <dbReference type="NCBI Taxonomy" id="1841865"/>
    <lineage>
        <taxon>Bacteria</taxon>
        <taxon>Pseudomonadati</taxon>
        <taxon>Bacteroidota</taxon>
        <taxon>Bacteroidia</taxon>
        <taxon>Bacteroidales</taxon>
        <taxon>Bacteroidaceae</taxon>
        <taxon>Mediterranea</taxon>
    </lineage>
</organism>
<dbReference type="Proteomes" id="UP000717835">
    <property type="component" value="Unassembled WGS sequence"/>
</dbReference>
<gene>
    <name evidence="2" type="ORF">K8W02_04050</name>
</gene>
<evidence type="ECO:0000313" key="2">
    <source>
        <dbReference type="EMBL" id="HJF91544.1"/>
    </source>
</evidence>
<dbReference type="AlphaFoldDB" id="A0A921HWJ1"/>
<dbReference type="PROSITE" id="PS00430">
    <property type="entry name" value="TONB_DEPENDENT_REC_1"/>
    <property type="match status" value="1"/>
</dbReference>
<keyword evidence="1" id="KW-0732">Signal</keyword>
<accession>A0A921HWJ1</accession>
<evidence type="ECO:0000313" key="3">
    <source>
        <dbReference type="Proteomes" id="UP000717835"/>
    </source>
</evidence>
<evidence type="ECO:0000256" key="1">
    <source>
        <dbReference type="SAM" id="SignalP"/>
    </source>
</evidence>
<reference evidence="2" key="1">
    <citation type="journal article" date="2021" name="PeerJ">
        <title>Extensive microbial diversity within the chicken gut microbiome revealed by metagenomics and culture.</title>
        <authorList>
            <person name="Gilroy R."/>
            <person name="Ravi A."/>
            <person name="Getino M."/>
            <person name="Pursley I."/>
            <person name="Horton D.L."/>
            <person name="Alikhan N.F."/>
            <person name="Baker D."/>
            <person name="Gharbi K."/>
            <person name="Hall N."/>
            <person name="Watson M."/>
            <person name="Adriaenssens E.M."/>
            <person name="Foster-Nyarko E."/>
            <person name="Jarju S."/>
            <person name="Secka A."/>
            <person name="Antonio M."/>
            <person name="Oren A."/>
            <person name="Chaudhuri R.R."/>
            <person name="La Ragione R."/>
            <person name="Hildebrand F."/>
            <person name="Pallen M.J."/>
        </authorList>
    </citation>
    <scope>NUCLEOTIDE SEQUENCE</scope>
    <source>
        <strain evidence="2">CHK55-1828</strain>
    </source>
</reference>
<dbReference type="EMBL" id="DYVX01000035">
    <property type="protein sequence ID" value="HJF91544.1"/>
    <property type="molecule type" value="Genomic_DNA"/>
</dbReference>